<feature type="region of interest" description="Disordered" evidence="1">
    <location>
        <begin position="28"/>
        <end position="54"/>
    </location>
</feature>
<comment type="caution">
    <text evidence="2">The sequence shown here is derived from an EMBL/GenBank/DDBJ whole genome shotgun (WGS) entry which is preliminary data.</text>
</comment>
<organism evidence="2 3">
    <name type="scientific">Symbiodinium natans</name>
    <dbReference type="NCBI Taxonomy" id="878477"/>
    <lineage>
        <taxon>Eukaryota</taxon>
        <taxon>Sar</taxon>
        <taxon>Alveolata</taxon>
        <taxon>Dinophyceae</taxon>
        <taxon>Suessiales</taxon>
        <taxon>Symbiodiniaceae</taxon>
        <taxon>Symbiodinium</taxon>
    </lineage>
</organism>
<evidence type="ECO:0000313" key="3">
    <source>
        <dbReference type="Proteomes" id="UP000604046"/>
    </source>
</evidence>
<reference evidence="2" key="1">
    <citation type="submission" date="2021-02" db="EMBL/GenBank/DDBJ databases">
        <authorList>
            <person name="Dougan E. K."/>
            <person name="Rhodes N."/>
            <person name="Thang M."/>
            <person name="Chan C."/>
        </authorList>
    </citation>
    <scope>NUCLEOTIDE SEQUENCE</scope>
</reference>
<protein>
    <submittedName>
        <fullName evidence="2">Uncharacterized protein</fullName>
    </submittedName>
</protein>
<feature type="compositionally biased region" description="Basic and acidic residues" evidence="1">
    <location>
        <begin position="38"/>
        <end position="54"/>
    </location>
</feature>
<keyword evidence="3" id="KW-1185">Reference proteome</keyword>
<accession>A0A812N6C6</accession>
<dbReference type="EMBL" id="CAJNDS010001946">
    <property type="protein sequence ID" value="CAE7291106.1"/>
    <property type="molecule type" value="Genomic_DNA"/>
</dbReference>
<proteinExistence type="predicted"/>
<dbReference type="Proteomes" id="UP000604046">
    <property type="component" value="Unassembled WGS sequence"/>
</dbReference>
<dbReference type="AlphaFoldDB" id="A0A812N6C6"/>
<evidence type="ECO:0000256" key="1">
    <source>
        <dbReference type="SAM" id="MobiDB-lite"/>
    </source>
</evidence>
<name>A0A812N6C6_9DINO</name>
<sequence>MTMDLEVGLRQCIVSCLEFHRLVGMPVLERAGSSPSKQGKDIDRENNVLENKTDDVQTVVLEAKSVAESALETSKGCQMGALTEDVRLVKEDMKQISNQVNGIQDEMA</sequence>
<evidence type="ECO:0000313" key="2">
    <source>
        <dbReference type="EMBL" id="CAE7291106.1"/>
    </source>
</evidence>
<gene>
    <name evidence="2" type="ORF">SNAT2548_LOCUS15354</name>
</gene>